<name>A0ABV4XIS6_9CYAN</name>
<evidence type="ECO:0000313" key="1">
    <source>
        <dbReference type="EMBL" id="MFB2891607.1"/>
    </source>
</evidence>
<evidence type="ECO:0000313" key="2">
    <source>
        <dbReference type="Proteomes" id="UP001576784"/>
    </source>
</evidence>
<reference evidence="1 2" key="1">
    <citation type="submission" date="2024-09" db="EMBL/GenBank/DDBJ databases">
        <title>Floridaenema gen nov. (Aerosakkonemataceae, Aerosakkonematales ord. nov., Cyanobacteria) from benthic tropical and subtropical fresh waters, with the description of four new species.</title>
        <authorList>
            <person name="Moretto J.A."/>
            <person name="Berthold D.E."/>
            <person name="Lefler F.W."/>
            <person name="Huang I.-S."/>
            <person name="Laughinghouse H. IV."/>
        </authorList>
    </citation>
    <scope>NUCLEOTIDE SEQUENCE [LARGE SCALE GENOMIC DNA]</scope>
    <source>
        <strain evidence="1 2">BLCC-F50</strain>
    </source>
</reference>
<dbReference type="EMBL" id="JBHFNR010000015">
    <property type="protein sequence ID" value="MFB2891607.1"/>
    <property type="molecule type" value="Genomic_DNA"/>
</dbReference>
<accession>A0ABV4XIS6</accession>
<organism evidence="1 2">
    <name type="scientific">Floridaenema flaviceps BLCC-F50</name>
    <dbReference type="NCBI Taxonomy" id="3153642"/>
    <lineage>
        <taxon>Bacteria</taxon>
        <taxon>Bacillati</taxon>
        <taxon>Cyanobacteriota</taxon>
        <taxon>Cyanophyceae</taxon>
        <taxon>Oscillatoriophycideae</taxon>
        <taxon>Aerosakkonematales</taxon>
        <taxon>Aerosakkonemataceae</taxon>
        <taxon>Floridanema</taxon>
        <taxon>Floridanema flaviceps</taxon>
    </lineage>
</organism>
<dbReference type="Pfam" id="PF08852">
    <property type="entry name" value="DUF1822"/>
    <property type="match status" value="1"/>
</dbReference>
<dbReference type="InterPro" id="IPR014951">
    <property type="entry name" value="DUF1822"/>
</dbReference>
<dbReference type="Proteomes" id="UP001576784">
    <property type="component" value="Unassembled WGS sequence"/>
</dbReference>
<protein>
    <submittedName>
        <fullName evidence="1">DUF1822 family protein</fullName>
    </submittedName>
</protein>
<keyword evidence="2" id="KW-1185">Reference proteome</keyword>
<gene>
    <name evidence="1" type="ORF">ACE1CI_01555</name>
</gene>
<comment type="caution">
    <text evidence="1">The sequence shown here is derived from an EMBL/GenBank/DDBJ whole genome shotgun (WGS) entry which is preliminary data.</text>
</comment>
<dbReference type="RefSeq" id="WP_413261285.1">
    <property type="nucleotide sequence ID" value="NZ_JBHFNR010000015.1"/>
</dbReference>
<sequence length="467" mass="54126">MDELLRPIPIKDQLLIQFLQKIARYRLDRASISRLEYQKIVELLRTVYLSLPCNNEIGDLQERVNLAPLQELTALLSKIRQRSRSNYSMDEWFRELLQEVRQYKINTEEYQEALERLLMFVPLLPGIHYIDHPYYPNAIHKTLEAVTRKFDFWLKKPDSYIDEYPADKLRQHFVNWVNRFLKRKIIDECYRKLNVPPPLSLDCSINDEAGKTSFLDEQPDLRSLNDPLLDDPLEEIEQALLVVKRYIEIDPEGELRRWYTGCPECNCQTIANEVYLNPNGSATKLAAKFGILSNQNIYGVWRRHGEPILNQVFDNYERHRYVLRSVLSGWLENVIDSTWHTVETVIGTASPNFPLVFRNIPANGITMCKEINLGMVVGYPLALIVNVSRTEEEFNIVLRVCPTGEQKYLPPNLQVIVVDDESGESFSGDPTTDDSRYTQIKVPGMPGERFSVEISVGQASIVEKFVI</sequence>
<proteinExistence type="predicted"/>